<keyword evidence="1" id="KW-0285">Flavoprotein</keyword>
<dbReference type="RefSeq" id="WP_192024930.1">
    <property type="nucleotide sequence ID" value="NZ_JACYTN010000005.1"/>
</dbReference>
<keyword evidence="3" id="KW-0274">FAD</keyword>
<evidence type="ECO:0000313" key="7">
    <source>
        <dbReference type="Proteomes" id="UP000634529"/>
    </source>
</evidence>
<dbReference type="SUPFAM" id="SSF51905">
    <property type="entry name" value="FAD/NAD(P)-binding domain"/>
    <property type="match status" value="1"/>
</dbReference>
<evidence type="ECO:0000256" key="1">
    <source>
        <dbReference type="ARBA" id="ARBA00022630"/>
    </source>
</evidence>
<keyword evidence="2" id="KW-0732">Signal</keyword>
<sequence length="494" mass="55060">MTENYDVIIIGAGLGGLTAGAMLANQGKKILLLEKHNIVGGCASTFRRKQLTFDAAVHLIGGLEDEGVIYSILKDLNVLDQLHIHHNPIIYRDQIGLETFNLPGDPDALADVLMRAFPSDEEAIYETIQEFKEIGNAVLSDTIPGKRTQGRIIALQSMSIQDYLSDRFISQKVEFLLSSLFPYIGAMPSEISAPYYMGTMMSYSGGGFYLKGSSQTLANSLKYALERDGGKVMLRRQVHSILVQDGKVEGVLDHKGNTYMAPTIISNADMTRTYLSMITSEHLPPNLDKELDSLIPSNSSVVLFMSIQNDGWEQQLAHEIFIFSDYNNDSKRNYFDPLDTRTKPWMILSCPSFADTSLAPPGFSIVSIMAPCDADYVENIRREKGKEFIQERFLEHIEASLPGLKERITFMELATPSTIERYTSNSKGAIYGWKKSMDQQKRIESLSRSLISGLHTVGHWTKYGNGVFGTMNGGRQVADVIIKQEDISKHGQLQ</sequence>
<dbReference type="InterPro" id="IPR036188">
    <property type="entry name" value="FAD/NAD-bd_sf"/>
</dbReference>
<evidence type="ECO:0000256" key="4">
    <source>
        <dbReference type="ARBA" id="ARBA00022857"/>
    </source>
</evidence>
<accession>A0ABR9AWM3</accession>
<name>A0ABR9AWM3_9BACL</name>
<organism evidence="6 7">
    <name type="scientific">Paenibacillus arenosi</name>
    <dbReference type="NCBI Taxonomy" id="2774142"/>
    <lineage>
        <taxon>Bacteria</taxon>
        <taxon>Bacillati</taxon>
        <taxon>Bacillota</taxon>
        <taxon>Bacilli</taxon>
        <taxon>Bacillales</taxon>
        <taxon>Paenibacillaceae</taxon>
        <taxon>Paenibacillus</taxon>
    </lineage>
</organism>
<evidence type="ECO:0000256" key="2">
    <source>
        <dbReference type="ARBA" id="ARBA00022729"/>
    </source>
</evidence>
<dbReference type="Pfam" id="PF13450">
    <property type="entry name" value="NAD_binding_8"/>
    <property type="match status" value="1"/>
</dbReference>
<keyword evidence="5" id="KW-0520">NAD</keyword>
<evidence type="ECO:0000256" key="5">
    <source>
        <dbReference type="ARBA" id="ARBA00023027"/>
    </source>
</evidence>
<dbReference type="InterPro" id="IPR052206">
    <property type="entry name" value="Retinol_saturase"/>
</dbReference>
<dbReference type="Gene3D" id="3.50.50.60">
    <property type="entry name" value="FAD/NAD(P)-binding domain"/>
    <property type="match status" value="2"/>
</dbReference>
<evidence type="ECO:0000313" key="6">
    <source>
        <dbReference type="EMBL" id="MBD8498535.1"/>
    </source>
</evidence>
<reference evidence="6 7" key="1">
    <citation type="submission" date="2020-09" db="EMBL/GenBank/DDBJ databases">
        <title>Paenibacillus sp. CAU 1523 isolated from sand of Haeundae Beach.</title>
        <authorList>
            <person name="Kim W."/>
        </authorList>
    </citation>
    <scope>NUCLEOTIDE SEQUENCE [LARGE SCALE GENOMIC DNA]</scope>
    <source>
        <strain evidence="6 7">CAU 1523</strain>
    </source>
</reference>
<evidence type="ECO:0000256" key="3">
    <source>
        <dbReference type="ARBA" id="ARBA00022827"/>
    </source>
</evidence>
<dbReference type="PANTHER" id="PTHR46091:SF3">
    <property type="entry name" value="AMINE OXIDASE DOMAIN-CONTAINING PROTEIN"/>
    <property type="match status" value="1"/>
</dbReference>
<protein>
    <submittedName>
        <fullName evidence="6">NAD(P)/FAD-dependent oxidoreductase</fullName>
    </submittedName>
</protein>
<keyword evidence="4" id="KW-0521">NADP</keyword>
<comment type="caution">
    <text evidence="6">The sequence shown here is derived from an EMBL/GenBank/DDBJ whole genome shotgun (WGS) entry which is preliminary data.</text>
</comment>
<dbReference type="PANTHER" id="PTHR46091">
    <property type="entry name" value="BLR7054 PROTEIN"/>
    <property type="match status" value="1"/>
</dbReference>
<dbReference type="EMBL" id="JACYTN010000005">
    <property type="protein sequence ID" value="MBD8498535.1"/>
    <property type="molecule type" value="Genomic_DNA"/>
</dbReference>
<keyword evidence="7" id="KW-1185">Reference proteome</keyword>
<proteinExistence type="predicted"/>
<dbReference type="Proteomes" id="UP000634529">
    <property type="component" value="Unassembled WGS sequence"/>
</dbReference>
<gene>
    <name evidence="6" type="ORF">IFO66_09520</name>
</gene>
<dbReference type="PRINTS" id="PR00420">
    <property type="entry name" value="RNGMNOXGNASE"/>
</dbReference>